<dbReference type="Gene3D" id="3.40.190.10">
    <property type="entry name" value="Periplasmic binding protein-like II"/>
    <property type="match status" value="1"/>
</dbReference>
<evidence type="ECO:0000313" key="7">
    <source>
        <dbReference type="EMBL" id="AEW72994.1"/>
    </source>
</evidence>
<evidence type="ECO:0000256" key="1">
    <source>
        <dbReference type="ARBA" id="ARBA00004196"/>
    </source>
</evidence>
<evidence type="ECO:0000256" key="5">
    <source>
        <dbReference type="SAM" id="SignalP"/>
    </source>
</evidence>
<dbReference type="KEGG" id="eec:EcWSU1_01555"/>
<dbReference type="GO" id="GO:0030288">
    <property type="term" value="C:outer membrane-bounded periplasmic space"/>
    <property type="evidence" value="ECO:0007669"/>
    <property type="project" value="TreeGrafter"/>
</dbReference>
<keyword evidence="4 5" id="KW-0732">Signal</keyword>
<dbReference type="PANTHER" id="PTHR30290">
    <property type="entry name" value="PERIPLASMIC BINDING COMPONENT OF ABC TRANSPORTER"/>
    <property type="match status" value="1"/>
</dbReference>
<dbReference type="CDD" id="cd08504">
    <property type="entry name" value="PBP2_OppA"/>
    <property type="match status" value="1"/>
</dbReference>
<evidence type="ECO:0000256" key="4">
    <source>
        <dbReference type="ARBA" id="ARBA00022729"/>
    </source>
</evidence>
<feature type="signal peptide" evidence="5">
    <location>
        <begin position="1"/>
        <end position="42"/>
    </location>
</feature>
<evidence type="ECO:0000313" key="8">
    <source>
        <dbReference type="Proteomes" id="UP000007838"/>
    </source>
</evidence>
<gene>
    <name evidence="7" type="primary">oppA</name>
    <name evidence="7" type="ORF">EcWSU1_01555</name>
</gene>
<accession>G8LHV2</accession>
<evidence type="ECO:0000259" key="6">
    <source>
        <dbReference type="Pfam" id="PF00496"/>
    </source>
</evidence>
<dbReference type="Gene3D" id="3.90.76.10">
    <property type="entry name" value="Dipeptide-binding Protein, Domain 1"/>
    <property type="match status" value="1"/>
</dbReference>
<keyword evidence="3" id="KW-0813">Transport</keyword>
<feature type="chain" id="PRO_5003511218" evidence="5">
    <location>
        <begin position="43"/>
        <end position="557"/>
    </location>
</feature>
<dbReference type="HOGENOM" id="CLU_017028_0_3_6"/>
<dbReference type="Pfam" id="PF00496">
    <property type="entry name" value="SBP_bac_5"/>
    <property type="match status" value="1"/>
</dbReference>
<dbReference type="GO" id="GO:1904680">
    <property type="term" value="F:peptide transmembrane transporter activity"/>
    <property type="evidence" value="ECO:0007669"/>
    <property type="project" value="TreeGrafter"/>
</dbReference>
<dbReference type="InterPro" id="IPR030678">
    <property type="entry name" value="Peptide/Ni-bd"/>
</dbReference>
<reference evidence="7 8" key="1">
    <citation type="journal article" date="2011" name="Stand. Genomic Sci.">
        <title>Complete genome of the onion pathogen Enterobacter cloacae EcWSU1.</title>
        <authorList>
            <person name="Humann J.L."/>
            <person name="Wildung M."/>
            <person name="Cheng C.H."/>
            <person name="Lee T."/>
            <person name="Stewart J.E."/>
            <person name="Drew J.C."/>
            <person name="Triplett E.W."/>
            <person name="Main D."/>
            <person name="Schroeder B.K."/>
        </authorList>
    </citation>
    <scope>NUCLEOTIDE SEQUENCE [LARGE SCALE GENOMIC DNA]</scope>
    <source>
        <strain evidence="7 8">EcWSU1</strain>
    </source>
</reference>
<feature type="domain" description="Solute-binding protein family 5" evidence="6">
    <location>
        <begin position="97"/>
        <end position="476"/>
    </location>
</feature>
<dbReference type="Proteomes" id="UP000007838">
    <property type="component" value="Chromosome"/>
</dbReference>
<dbReference type="eggNOG" id="COG4166">
    <property type="taxonomic scope" value="Bacteria"/>
</dbReference>
<name>G8LHV2_9ENTR</name>
<dbReference type="FunFam" id="3.90.76.10:FF:000001">
    <property type="entry name" value="Oligopeptide ABC transporter substrate-binding protein"/>
    <property type="match status" value="1"/>
</dbReference>
<dbReference type="Gene3D" id="3.10.105.10">
    <property type="entry name" value="Dipeptide-binding Protein, Domain 3"/>
    <property type="match status" value="1"/>
</dbReference>
<dbReference type="FunFam" id="3.10.105.10:FF:000001">
    <property type="entry name" value="Oligopeptide ABC transporter, oligopeptide-binding protein"/>
    <property type="match status" value="1"/>
</dbReference>
<comment type="similarity">
    <text evidence="2">Belongs to the bacterial solute-binding protein 5 family.</text>
</comment>
<evidence type="ECO:0000256" key="3">
    <source>
        <dbReference type="ARBA" id="ARBA00022448"/>
    </source>
</evidence>
<comment type="subcellular location">
    <subcellularLocation>
        <location evidence="1">Cell envelope</location>
    </subcellularLocation>
</comment>
<sequence>MLFPDRQKTDNKAKEMKPQARTRFTLSLLTAGILCASTATWAANVPAGTQLADKQELVRNNGNEPASLDPHKVESDVEFNIISDIFEGLVSVSPTGEIQPRLAEKWENKDNTVWTFHLRPGITWSDGTAITAQDVVWSWQRLTDPKTASPYASYPGNMHIVNAADIAQGKKAPDTLGVKAINDTTLEVTLTQPNAAFLAMLAHPSLVPVDKVLIGRFGDKWTKPEHIVTSGAYKLSQWVVNERIVAERNPRYWDNAHTVINKVTYLPITSEASDVNRFKAGEIDIVYTVPINQFAQLKKTLGSQLDVSPQLATYYYEFNTTRPPFNDARVRKALNMALDKEIIAGKVLGQGQRPAWLISQPDIGGVTLQNPDYASWPMDKRIEEAKKLLAEAGFNASHPLRFNLLYNTSESHQRIAIAASSMWKKNLGVEAKLQNQEWKTMLDTMHTHDFDAVRYAWIADYDDAATFLNNFRTGDSENTSQYSNPEYDQALVNAAKAKTPAERGKFYQQAEDLLARDVPAIPVYHYVRTHLVKPWVGGFTPDKLGYYFTRDMYIKKH</sequence>
<dbReference type="PIRSF" id="PIRSF002741">
    <property type="entry name" value="MppA"/>
    <property type="match status" value="1"/>
</dbReference>
<dbReference type="InterPro" id="IPR039424">
    <property type="entry name" value="SBP_5"/>
</dbReference>
<dbReference type="InterPro" id="IPR000914">
    <property type="entry name" value="SBP_5_dom"/>
</dbReference>
<organism evidence="7 8">
    <name type="scientific">Enterobacter ludwigii</name>
    <dbReference type="NCBI Taxonomy" id="299767"/>
    <lineage>
        <taxon>Bacteria</taxon>
        <taxon>Pseudomonadati</taxon>
        <taxon>Pseudomonadota</taxon>
        <taxon>Gammaproteobacteria</taxon>
        <taxon>Enterobacterales</taxon>
        <taxon>Enterobacteriaceae</taxon>
        <taxon>Enterobacter</taxon>
        <taxon>Enterobacter cloacae complex</taxon>
    </lineage>
</organism>
<dbReference type="SUPFAM" id="SSF53850">
    <property type="entry name" value="Periplasmic binding protein-like II"/>
    <property type="match status" value="1"/>
</dbReference>
<dbReference type="AlphaFoldDB" id="G8LHV2"/>
<dbReference type="PANTHER" id="PTHR30290:SF10">
    <property type="entry name" value="PERIPLASMIC OLIGOPEPTIDE-BINDING PROTEIN-RELATED"/>
    <property type="match status" value="1"/>
</dbReference>
<dbReference type="GO" id="GO:0015833">
    <property type="term" value="P:peptide transport"/>
    <property type="evidence" value="ECO:0007669"/>
    <property type="project" value="TreeGrafter"/>
</dbReference>
<dbReference type="GO" id="GO:0043190">
    <property type="term" value="C:ATP-binding cassette (ABC) transporter complex"/>
    <property type="evidence" value="ECO:0007669"/>
    <property type="project" value="InterPro"/>
</dbReference>
<evidence type="ECO:0000256" key="2">
    <source>
        <dbReference type="ARBA" id="ARBA00005695"/>
    </source>
</evidence>
<protein>
    <submittedName>
        <fullName evidence="7">Periplasmic oligopeptide-binding protein</fullName>
    </submittedName>
</protein>
<proteinExistence type="inferred from homology"/>
<dbReference type="EMBL" id="CP002886">
    <property type="protein sequence ID" value="AEW72994.1"/>
    <property type="molecule type" value="Genomic_DNA"/>
</dbReference>